<sequence length="275" mass="30062">MFLLLTISVFHLFSLCLSQNAGIVIDRPEIYVPEAVVPQLDGRIVGGWPVNISSHPHQLSFQNWHRHSCGASILSSYWVVTAAHCVSGAYLRYTIRAGTHLWAESEILLSPSLIIRHPQYNSTTLDYDIALVRLSSPQPEIEGRVRYARLPPEGWSPEPGATATVTGWGTPVSGGSLMDDLQEVTVPIVSNMSCEEYYREWLATRAYEVTDRMICAGFVGGGRDACQGDSGGPLIVNDYLTGVVSWGNGCAFAGFPGLYASVPNLLPWIKQHTGL</sequence>
<dbReference type="PRINTS" id="PR00722">
    <property type="entry name" value="CHYMOTRYPSIN"/>
</dbReference>
<dbReference type="PANTHER" id="PTHR24264:SF65">
    <property type="entry name" value="SRCR DOMAIN-CONTAINING PROTEIN"/>
    <property type="match status" value="1"/>
</dbReference>
<reference evidence="13 14" key="1">
    <citation type="submission" date="2024-05" db="EMBL/GenBank/DDBJ databases">
        <title>Genetic variation in Jamaican populations of the coffee berry borer (Hypothenemus hampei).</title>
        <authorList>
            <person name="Errbii M."/>
            <person name="Myrie A."/>
        </authorList>
    </citation>
    <scope>NUCLEOTIDE SEQUENCE [LARGE SCALE GENOMIC DNA]</scope>
    <source>
        <strain evidence="13">JA-Hopewell-2020-01-JO</strain>
        <tissue evidence="13">Whole body</tissue>
    </source>
</reference>
<keyword evidence="3" id="KW-0964">Secreted</keyword>
<dbReference type="GO" id="GO:0006508">
    <property type="term" value="P:proteolysis"/>
    <property type="evidence" value="ECO:0007669"/>
    <property type="project" value="UniProtKB-KW"/>
</dbReference>
<evidence type="ECO:0000256" key="9">
    <source>
        <dbReference type="ARBA" id="ARBA00023157"/>
    </source>
</evidence>
<feature type="chain" id="PRO_5044894052" description="Peptidase S1 domain-containing protein" evidence="11">
    <location>
        <begin position="19"/>
        <end position="275"/>
    </location>
</feature>
<gene>
    <name evidence="13" type="ORF">ABEB36_010524</name>
</gene>
<dbReference type="PANTHER" id="PTHR24264">
    <property type="entry name" value="TRYPSIN-RELATED"/>
    <property type="match status" value="1"/>
</dbReference>
<dbReference type="SMART" id="SM00020">
    <property type="entry name" value="Tryp_SPc"/>
    <property type="match status" value="1"/>
</dbReference>
<evidence type="ECO:0000256" key="1">
    <source>
        <dbReference type="ARBA" id="ARBA00004613"/>
    </source>
</evidence>
<dbReference type="PROSITE" id="PS00135">
    <property type="entry name" value="TRYPSIN_SER"/>
    <property type="match status" value="1"/>
</dbReference>
<comment type="subcellular location">
    <subcellularLocation>
        <location evidence="1">Secreted</location>
    </subcellularLocation>
</comment>
<dbReference type="EMBL" id="JBDJPC010000007">
    <property type="protein sequence ID" value="KAL1495039.1"/>
    <property type="molecule type" value="Genomic_DNA"/>
</dbReference>
<accession>A0ABD1EK17</accession>
<dbReference type="CDD" id="cd00190">
    <property type="entry name" value="Tryp_SPc"/>
    <property type="match status" value="1"/>
</dbReference>
<dbReference type="AlphaFoldDB" id="A0ABD1EK17"/>
<dbReference type="PROSITE" id="PS50240">
    <property type="entry name" value="TRYPSIN_DOM"/>
    <property type="match status" value="1"/>
</dbReference>
<dbReference type="FunFam" id="2.40.10.10:FF:000077">
    <property type="entry name" value="Predicted protein"/>
    <property type="match status" value="1"/>
</dbReference>
<dbReference type="SUPFAM" id="SSF50494">
    <property type="entry name" value="Trypsin-like serine proteases"/>
    <property type="match status" value="1"/>
</dbReference>
<dbReference type="InterPro" id="IPR043504">
    <property type="entry name" value="Peptidase_S1_PA_chymotrypsin"/>
</dbReference>
<dbReference type="GO" id="GO:0008236">
    <property type="term" value="F:serine-type peptidase activity"/>
    <property type="evidence" value="ECO:0007669"/>
    <property type="project" value="UniProtKB-KW"/>
</dbReference>
<evidence type="ECO:0000256" key="3">
    <source>
        <dbReference type="ARBA" id="ARBA00022525"/>
    </source>
</evidence>
<evidence type="ECO:0000256" key="8">
    <source>
        <dbReference type="ARBA" id="ARBA00023145"/>
    </source>
</evidence>
<evidence type="ECO:0000256" key="10">
    <source>
        <dbReference type="RuleBase" id="RU363034"/>
    </source>
</evidence>
<feature type="domain" description="Peptidase S1" evidence="12">
    <location>
        <begin position="44"/>
        <end position="274"/>
    </location>
</feature>
<protein>
    <recommendedName>
        <fullName evidence="12">Peptidase S1 domain-containing protein</fullName>
    </recommendedName>
</protein>
<evidence type="ECO:0000256" key="11">
    <source>
        <dbReference type="SAM" id="SignalP"/>
    </source>
</evidence>
<evidence type="ECO:0000313" key="14">
    <source>
        <dbReference type="Proteomes" id="UP001566132"/>
    </source>
</evidence>
<dbReference type="Pfam" id="PF00089">
    <property type="entry name" value="Trypsin"/>
    <property type="match status" value="1"/>
</dbReference>
<dbReference type="InterPro" id="IPR033116">
    <property type="entry name" value="TRYPSIN_SER"/>
</dbReference>
<keyword evidence="14" id="KW-1185">Reference proteome</keyword>
<dbReference type="InterPro" id="IPR018114">
    <property type="entry name" value="TRYPSIN_HIS"/>
</dbReference>
<dbReference type="GO" id="GO:0005576">
    <property type="term" value="C:extracellular region"/>
    <property type="evidence" value="ECO:0007669"/>
    <property type="project" value="UniProtKB-SubCell"/>
</dbReference>
<dbReference type="Gene3D" id="2.40.10.10">
    <property type="entry name" value="Trypsin-like serine proteases"/>
    <property type="match status" value="1"/>
</dbReference>
<evidence type="ECO:0000256" key="7">
    <source>
        <dbReference type="ARBA" id="ARBA00022825"/>
    </source>
</evidence>
<dbReference type="InterPro" id="IPR050127">
    <property type="entry name" value="Serine_Proteases_S1"/>
</dbReference>
<dbReference type="Proteomes" id="UP001566132">
    <property type="component" value="Unassembled WGS sequence"/>
</dbReference>
<dbReference type="PROSITE" id="PS00134">
    <property type="entry name" value="TRYPSIN_HIS"/>
    <property type="match status" value="1"/>
</dbReference>
<organism evidence="13 14">
    <name type="scientific">Hypothenemus hampei</name>
    <name type="common">Coffee berry borer</name>
    <dbReference type="NCBI Taxonomy" id="57062"/>
    <lineage>
        <taxon>Eukaryota</taxon>
        <taxon>Metazoa</taxon>
        <taxon>Ecdysozoa</taxon>
        <taxon>Arthropoda</taxon>
        <taxon>Hexapoda</taxon>
        <taxon>Insecta</taxon>
        <taxon>Pterygota</taxon>
        <taxon>Neoptera</taxon>
        <taxon>Endopterygota</taxon>
        <taxon>Coleoptera</taxon>
        <taxon>Polyphaga</taxon>
        <taxon>Cucujiformia</taxon>
        <taxon>Curculionidae</taxon>
        <taxon>Scolytinae</taxon>
        <taxon>Hypothenemus</taxon>
    </lineage>
</organism>
<evidence type="ECO:0000259" key="12">
    <source>
        <dbReference type="PROSITE" id="PS50240"/>
    </source>
</evidence>
<evidence type="ECO:0000313" key="13">
    <source>
        <dbReference type="EMBL" id="KAL1495039.1"/>
    </source>
</evidence>
<comment type="caution">
    <text evidence="13">The sequence shown here is derived from an EMBL/GenBank/DDBJ whole genome shotgun (WGS) entry which is preliminary data.</text>
</comment>
<evidence type="ECO:0000256" key="2">
    <source>
        <dbReference type="ARBA" id="ARBA00007664"/>
    </source>
</evidence>
<evidence type="ECO:0000256" key="5">
    <source>
        <dbReference type="ARBA" id="ARBA00022729"/>
    </source>
</evidence>
<keyword evidence="6 10" id="KW-0378">Hydrolase</keyword>
<keyword evidence="9" id="KW-1015">Disulfide bond</keyword>
<keyword evidence="8" id="KW-0865">Zymogen</keyword>
<keyword evidence="4 10" id="KW-0645">Protease</keyword>
<dbReference type="InterPro" id="IPR001254">
    <property type="entry name" value="Trypsin_dom"/>
</dbReference>
<evidence type="ECO:0000256" key="6">
    <source>
        <dbReference type="ARBA" id="ARBA00022801"/>
    </source>
</evidence>
<proteinExistence type="inferred from homology"/>
<dbReference type="InterPro" id="IPR009003">
    <property type="entry name" value="Peptidase_S1_PA"/>
</dbReference>
<name>A0ABD1EK17_HYPHA</name>
<evidence type="ECO:0000256" key="4">
    <source>
        <dbReference type="ARBA" id="ARBA00022670"/>
    </source>
</evidence>
<keyword evidence="7 10" id="KW-0720">Serine protease</keyword>
<feature type="signal peptide" evidence="11">
    <location>
        <begin position="1"/>
        <end position="18"/>
    </location>
</feature>
<dbReference type="InterPro" id="IPR001314">
    <property type="entry name" value="Peptidase_S1A"/>
</dbReference>
<keyword evidence="5 11" id="KW-0732">Signal</keyword>
<comment type="similarity">
    <text evidence="2">Belongs to the peptidase S1 family.</text>
</comment>